<dbReference type="InterPro" id="IPR026704">
    <property type="entry name" value="KATNIP"/>
</dbReference>
<feature type="compositionally biased region" description="Acidic residues" evidence="1">
    <location>
        <begin position="478"/>
        <end position="489"/>
    </location>
</feature>
<dbReference type="Pfam" id="PF14652">
    <property type="entry name" value="DUF4457"/>
    <property type="match status" value="1"/>
</dbReference>
<feature type="region of interest" description="Disordered" evidence="1">
    <location>
        <begin position="607"/>
        <end position="669"/>
    </location>
</feature>
<dbReference type="OrthoDB" id="513544at2759"/>
<evidence type="ECO:0000259" key="2">
    <source>
        <dbReference type="Pfam" id="PF14652"/>
    </source>
</evidence>
<proteinExistence type="predicted"/>
<feature type="compositionally biased region" description="Basic and acidic residues" evidence="1">
    <location>
        <begin position="1029"/>
        <end position="1056"/>
    </location>
</feature>
<evidence type="ECO:0000313" key="3">
    <source>
        <dbReference type="EMBL" id="GAQ84262.1"/>
    </source>
</evidence>
<feature type="compositionally biased region" description="Basic and acidic residues" evidence="1">
    <location>
        <begin position="389"/>
        <end position="400"/>
    </location>
</feature>
<feature type="region of interest" description="Disordered" evidence="1">
    <location>
        <begin position="698"/>
        <end position="1108"/>
    </location>
</feature>
<feature type="compositionally biased region" description="Basic and acidic residues" evidence="1">
    <location>
        <begin position="336"/>
        <end position="345"/>
    </location>
</feature>
<dbReference type="PANTHER" id="PTHR21534:SF0">
    <property type="entry name" value="KATANIN-INTERACTING PROTEIN"/>
    <property type="match status" value="1"/>
</dbReference>
<reference evidence="3 4" key="1">
    <citation type="journal article" date="2014" name="Nat. Commun.">
        <title>Klebsormidium flaccidum genome reveals primary factors for plant terrestrial adaptation.</title>
        <authorList>
            <person name="Hori K."/>
            <person name="Maruyama F."/>
            <person name="Fujisawa T."/>
            <person name="Togashi T."/>
            <person name="Yamamoto N."/>
            <person name="Seo M."/>
            <person name="Sato S."/>
            <person name="Yamada T."/>
            <person name="Mori H."/>
            <person name="Tajima N."/>
            <person name="Moriyama T."/>
            <person name="Ikeuchi M."/>
            <person name="Watanabe M."/>
            <person name="Wada H."/>
            <person name="Kobayashi K."/>
            <person name="Saito M."/>
            <person name="Masuda T."/>
            <person name="Sasaki-Sekimoto Y."/>
            <person name="Mashiguchi K."/>
            <person name="Awai K."/>
            <person name="Shimojima M."/>
            <person name="Masuda S."/>
            <person name="Iwai M."/>
            <person name="Nobusawa T."/>
            <person name="Narise T."/>
            <person name="Kondo S."/>
            <person name="Saito H."/>
            <person name="Sato R."/>
            <person name="Murakawa M."/>
            <person name="Ihara Y."/>
            <person name="Oshima-Yamada Y."/>
            <person name="Ohtaka K."/>
            <person name="Satoh M."/>
            <person name="Sonobe K."/>
            <person name="Ishii M."/>
            <person name="Ohtani R."/>
            <person name="Kanamori-Sato M."/>
            <person name="Honoki R."/>
            <person name="Miyazaki D."/>
            <person name="Mochizuki H."/>
            <person name="Umetsu J."/>
            <person name="Higashi K."/>
            <person name="Shibata D."/>
            <person name="Kamiya Y."/>
            <person name="Sato N."/>
            <person name="Nakamura Y."/>
            <person name="Tabata S."/>
            <person name="Ida S."/>
            <person name="Kurokawa K."/>
            <person name="Ohta H."/>
        </authorList>
    </citation>
    <scope>NUCLEOTIDE SEQUENCE [LARGE SCALE GENOMIC DNA]</scope>
    <source>
        <strain evidence="3 4">NIES-2285</strain>
    </source>
</reference>
<feature type="domain" description="KATNIP" evidence="2">
    <location>
        <begin position="1299"/>
        <end position="1448"/>
    </location>
</feature>
<feature type="compositionally biased region" description="Polar residues" evidence="1">
    <location>
        <begin position="402"/>
        <end position="411"/>
    </location>
</feature>
<evidence type="ECO:0000256" key="1">
    <source>
        <dbReference type="SAM" id="MobiDB-lite"/>
    </source>
</evidence>
<feature type="compositionally biased region" description="Low complexity" evidence="1">
    <location>
        <begin position="922"/>
        <end position="934"/>
    </location>
</feature>
<feature type="compositionally biased region" description="Basic and acidic residues" evidence="1">
    <location>
        <begin position="1158"/>
        <end position="1170"/>
    </location>
</feature>
<accession>A0A1Y1I2S2</accession>
<feature type="compositionally biased region" description="Polar residues" evidence="1">
    <location>
        <begin position="821"/>
        <end position="840"/>
    </location>
</feature>
<feature type="compositionally biased region" description="Low complexity" evidence="1">
    <location>
        <begin position="799"/>
        <end position="817"/>
    </location>
</feature>
<protein>
    <recommendedName>
        <fullName evidence="2">KATNIP domain-containing protein</fullName>
    </recommendedName>
</protein>
<sequence>MEPPPPRQRRQWALGNERVTLAELAAAGVKTPERDPWPHSHHLDYAPHRTTHSAGSSKAEALFPDRRTSAESHLDSRRTSEKRVSHGGFREREQGFNLQLSGANEERVKAQLKRQVQGGGRRSSGHGGGTEDEHRRRRNWQRAQQLVIRTDDGAALPVEETRGGRKSRGEVEVETGAEAGKTGGGENGAEDSLKDGSQSAGVNEDELGGQEKGDGGGKEGERSRSEAGRDLDRREIGDVGKKRGAGHVAEVRGLNEDADFTVVQEIVEPDRLLGTELSVVEKPHFERHAATEAGKGRDAATGANLCVSASYESEDFEAYEESFEEDFSLGEEGGMESERTQHADAETPLQVASKGTPPNRESIDQTPLESPQSVPVPPLETVDSPDMIRSFDAKSARFGDRSPSSRPAEQNGTAGRSGSGTAASSVTYSSVQDWGTVRSEAFGSMEVVDVSEEADGGETYVTVTAVPRPSAMKRKELEVEEIEEEELSEVESPGGAQLELETSAVVEESDSSPDESAPTPTRSGHFVEEKYSPTKVSPGITFAGSPLGKPGRVRPLSALSNPKPAESVPRAPLTARNGTKPGTDVSLVLEAVRRENAKALAAQLERLAQGQRAEERKSETEAERRESRSDEREIGGLEKEGRARRPSRNGEEEAVARMQSLGGKPAKPLLPELNERLRLLDTQKQEYLLEVIQKLERCQGPEERAEPGDGFSNTRSTSPGSGKAGDASAVAERRRAELAAQCSSGLSTPGVKQTGLPHERPPKSPGRGTIAQPLTPEPTSVMRAPSPSLRAPHDATAQRGSRTSFSSSKTPPKSTTGAKTGHQTEPSDLLPTNPSFSKDSPSPRAGRRRVSMDDDVTRTTSYRGEPGAEASLSSTAPVSSSLTPAPVSANRPSRDAEALAGGILLGPRSRAGNRSPFLNVITTDTPSPTSSPESVFGVTSSSGQPGKGRRGKATETERNGGQSVTERNDANGAEMESSGRSGSAVRHSRRSSLGLEGRSAVRSGARLSGTGEMSLAQRASGRRSVNRTSDGDPKMLRPSDRSEERGLSLNRGHETARAVYVGDSVSPGKESPNEAFRPRGRSRMETPSVEEAPEGFRRKGRDRRAPSALEQSLDSLAFFRHSHAGRLHIPAEPLPCPEPLPDVYTPEGQEGVVSVEKLGGERTEEPDSERGVLAGGRKSALGGTELGTGLQRAGFRPASRAEKEADKRDARIADALVEPSWLAPAQPTGVITPPGVSGARLDRGAEDDALSSFVHPAESLDVTPAPEEPRGKLLQASVPMPTSFTIPCEPRGSQLTVHILENWGDPFYVGLSGLELFDSAGEPLSFRSLEKQLRAEPPDLNILSGYGSDPRTVDKLLDGVNWTCDDLHHWLAPFTPGEAVSIHVSLDDVTTLGMIRVWNYNCSRIHSFRGVRTIEVRLDDRVIFVGEVRKAPGIMEGALRCAECVLFTESENALSALERYDLKRYSDTANALKAAADTSGSVVESLDLDKF</sequence>
<feature type="compositionally biased region" description="Basic and acidic residues" evidence="1">
    <location>
        <begin position="209"/>
        <end position="241"/>
    </location>
</feature>
<dbReference type="PANTHER" id="PTHR21534">
    <property type="entry name" value="KATANIN-INTERACTING PROTEIN"/>
    <property type="match status" value="1"/>
</dbReference>
<feature type="compositionally biased region" description="Polar residues" evidence="1">
    <location>
        <begin position="741"/>
        <end position="751"/>
    </location>
</feature>
<feature type="compositionally biased region" description="Basic and acidic residues" evidence="1">
    <location>
        <begin position="63"/>
        <end position="94"/>
    </location>
</feature>
<dbReference type="Proteomes" id="UP000054558">
    <property type="component" value="Unassembled WGS sequence"/>
</dbReference>
<feature type="compositionally biased region" description="Gly residues" evidence="1">
    <location>
        <begin position="117"/>
        <end position="128"/>
    </location>
</feature>
<feature type="region of interest" description="Disordered" evidence="1">
    <location>
        <begin position="314"/>
        <end position="429"/>
    </location>
</feature>
<gene>
    <name evidence="3" type="ORF">KFL_001820150</name>
</gene>
<feature type="compositionally biased region" description="Basic and acidic residues" evidence="1">
    <location>
        <begin position="612"/>
        <end position="655"/>
    </location>
</feature>
<keyword evidence="4" id="KW-1185">Reference proteome</keyword>
<feature type="compositionally biased region" description="Basic and acidic residues" evidence="1">
    <location>
        <begin position="159"/>
        <end position="171"/>
    </location>
</feature>
<feature type="compositionally biased region" description="Polar residues" evidence="1">
    <location>
        <begin position="711"/>
        <end position="720"/>
    </location>
</feature>
<feature type="compositionally biased region" description="Basic and acidic residues" evidence="1">
    <location>
        <begin position="31"/>
        <end position="47"/>
    </location>
</feature>
<feature type="region of interest" description="Disordered" evidence="1">
    <location>
        <begin position="1156"/>
        <end position="1207"/>
    </location>
</feature>
<dbReference type="InterPro" id="IPR027859">
    <property type="entry name" value="KATNIP_dom"/>
</dbReference>
<organism evidence="3 4">
    <name type="scientific">Klebsormidium nitens</name>
    <name type="common">Green alga</name>
    <name type="synonym">Ulothrix nitens</name>
    <dbReference type="NCBI Taxonomy" id="105231"/>
    <lineage>
        <taxon>Eukaryota</taxon>
        <taxon>Viridiplantae</taxon>
        <taxon>Streptophyta</taxon>
        <taxon>Klebsormidiophyceae</taxon>
        <taxon>Klebsormidiales</taxon>
        <taxon>Klebsormidiaceae</taxon>
        <taxon>Klebsormidium</taxon>
    </lineage>
</organism>
<feature type="compositionally biased region" description="Acidic residues" evidence="1">
    <location>
        <begin position="314"/>
        <end position="335"/>
    </location>
</feature>
<feature type="region of interest" description="Disordered" evidence="1">
    <location>
        <begin position="475"/>
        <end position="583"/>
    </location>
</feature>
<feature type="region of interest" description="Disordered" evidence="1">
    <location>
        <begin position="27"/>
        <end position="254"/>
    </location>
</feature>
<feature type="compositionally biased region" description="Basic and acidic residues" evidence="1">
    <location>
        <begin position="698"/>
        <end position="707"/>
    </location>
</feature>
<dbReference type="OMA" id="LIDHEYQ"/>
<feature type="compositionally biased region" description="Polar residues" evidence="1">
    <location>
        <begin position="364"/>
        <end position="373"/>
    </location>
</feature>
<feature type="compositionally biased region" description="Low complexity" evidence="1">
    <location>
        <begin position="412"/>
        <end position="429"/>
    </location>
</feature>
<dbReference type="EMBL" id="DF237131">
    <property type="protein sequence ID" value="GAQ84262.1"/>
    <property type="molecule type" value="Genomic_DNA"/>
</dbReference>
<dbReference type="STRING" id="105231.A0A1Y1I2S2"/>
<name>A0A1Y1I2S2_KLENI</name>
<feature type="compositionally biased region" description="Low complexity" evidence="1">
    <location>
        <begin position="870"/>
        <end position="889"/>
    </location>
</feature>
<evidence type="ECO:0000313" key="4">
    <source>
        <dbReference type="Proteomes" id="UP000054558"/>
    </source>
</evidence>